<comment type="similarity">
    <text evidence="7">Belongs to the NrdR family.</text>
</comment>
<name>A0A6J4REJ6_9ACTN</name>
<keyword evidence="3 7" id="KW-0067">ATP-binding</keyword>
<dbReference type="Pfam" id="PF22811">
    <property type="entry name" value="Zn_ribbon_NrdR"/>
    <property type="match status" value="1"/>
</dbReference>
<dbReference type="AlphaFoldDB" id="A0A6J4REJ6"/>
<evidence type="ECO:0000256" key="5">
    <source>
        <dbReference type="ARBA" id="ARBA00023125"/>
    </source>
</evidence>
<comment type="function">
    <text evidence="7">Negatively regulates transcription of bacterial ribonucleotide reductase nrd genes and operons by binding to NrdR-boxes.</text>
</comment>
<evidence type="ECO:0000256" key="4">
    <source>
        <dbReference type="ARBA" id="ARBA00023015"/>
    </source>
</evidence>
<dbReference type="PANTHER" id="PTHR30455">
    <property type="entry name" value="TRANSCRIPTIONAL REPRESSOR NRDR"/>
    <property type="match status" value="1"/>
</dbReference>
<evidence type="ECO:0000259" key="8">
    <source>
        <dbReference type="PROSITE" id="PS51161"/>
    </source>
</evidence>
<dbReference type="InterPro" id="IPR005144">
    <property type="entry name" value="ATP-cone_dom"/>
</dbReference>
<keyword evidence="4 7" id="KW-0805">Transcription regulation</keyword>
<comment type="caution">
    <text evidence="7">Lacks conserved residue(s) required for the propagation of feature annotation.</text>
</comment>
<accession>A0A6J4REJ6</accession>
<keyword evidence="6 7" id="KW-0804">Transcription</keyword>
<protein>
    <recommendedName>
        <fullName evidence="7">Transcriptional repressor NrdR</fullName>
    </recommendedName>
</protein>
<keyword evidence="2 7" id="KW-0547">Nucleotide-binding</keyword>
<keyword evidence="1 7" id="KW-0678">Repressor</keyword>
<evidence type="ECO:0000256" key="7">
    <source>
        <dbReference type="HAMAP-Rule" id="MF_00440"/>
    </source>
</evidence>
<evidence type="ECO:0000313" key="9">
    <source>
        <dbReference type="EMBL" id="CAA9463692.1"/>
    </source>
</evidence>
<dbReference type="HAMAP" id="MF_00440">
    <property type="entry name" value="NrdR"/>
    <property type="match status" value="1"/>
</dbReference>
<evidence type="ECO:0000256" key="1">
    <source>
        <dbReference type="ARBA" id="ARBA00022491"/>
    </source>
</evidence>
<dbReference type="GO" id="GO:0008270">
    <property type="term" value="F:zinc ion binding"/>
    <property type="evidence" value="ECO:0007669"/>
    <property type="project" value="InterPro"/>
</dbReference>
<dbReference type="GO" id="GO:0003677">
    <property type="term" value="F:DNA binding"/>
    <property type="evidence" value="ECO:0007669"/>
    <property type="project" value="UniProtKB-KW"/>
</dbReference>
<keyword evidence="5 7" id="KW-0238">DNA-binding</keyword>
<gene>
    <name evidence="7" type="primary">nrdR</name>
    <name evidence="9" type="ORF">AVDCRST_MAG58-3041</name>
</gene>
<sequence>MQCPYCDFEDTKVIDSRLSETKDAVRRRRECLSRSCGKRFTTYERREPLRLMVIKRDGVKEPFDREKLRSGLAKACAKQQVTDEQVELIVDEIEAELRERRRHEVTSRRLGDMALMRLRRMDMVAYLRFASVYRQYTDVDQFRTELVRLAGSGMGNGR</sequence>
<feature type="domain" description="ATP-cone" evidence="8">
    <location>
        <begin position="51"/>
        <end position="141"/>
    </location>
</feature>
<dbReference type="PROSITE" id="PS51161">
    <property type="entry name" value="ATP_CONE"/>
    <property type="match status" value="1"/>
</dbReference>
<evidence type="ECO:0000256" key="6">
    <source>
        <dbReference type="ARBA" id="ARBA00023163"/>
    </source>
</evidence>
<dbReference type="PANTHER" id="PTHR30455:SF2">
    <property type="entry name" value="TRANSCRIPTIONAL REPRESSOR NRDR"/>
    <property type="match status" value="1"/>
</dbReference>
<dbReference type="Pfam" id="PF03477">
    <property type="entry name" value="ATP-cone"/>
    <property type="match status" value="1"/>
</dbReference>
<reference evidence="9" key="1">
    <citation type="submission" date="2020-02" db="EMBL/GenBank/DDBJ databases">
        <authorList>
            <person name="Meier V. D."/>
        </authorList>
    </citation>
    <scope>NUCLEOTIDE SEQUENCE</scope>
    <source>
        <strain evidence="9">AVDCRST_MAG58</strain>
    </source>
</reference>
<dbReference type="InterPro" id="IPR055173">
    <property type="entry name" value="NrdR-like_N"/>
</dbReference>
<dbReference type="EMBL" id="CADCVF010000064">
    <property type="protein sequence ID" value="CAA9463692.1"/>
    <property type="molecule type" value="Genomic_DNA"/>
</dbReference>
<dbReference type="InterPro" id="IPR003796">
    <property type="entry name" value="RNR_NrdR-like"/>
</dbReference>
<evidence type="ECO:0000256" key="2">
    <source>
        <dbReference type="ARBA" id="ARBA00022741"/>
    </source>
</evidence>
<dbReference type="GO" id="GO:0005524">
    <property type="term" value="F:ATP binding"/>
    <property type="evidence" value="ECO:0007669"/>
    <property type="project" value="UniProtKB-UniRule"/>
</dbReference>
<dbReference type="GO" id="GO:0045892">
    <property type="term" value="P:negative regulation of DNA-templated transcription"/>
    <property type="evidence" value="ECO:0007669"/>
    <property type="project" value="UniProtKB-UniRule"/>
</dbReference>
<proteinExistence type="inferred from homology"/>
<dbReference type="NCBIfam" id="TIGR00244">
    <property type="entry name" value="transcriptional regulator NrdR"/>
    <property type="match status" value="1"/>
</dbReference>
<evidence type="ECO:0000256" key="3">
    <source>
        <dbReference type="ARBA" id="ARBA00022840"/>
    </source>
</evidence>
<organism evidence="9">
    <name type="scientific">uncultured Rubrobacteraceae bacterium</name>
    <dbReference type="NCBI Taxonomy" id="349277"/>
    <lineage>
        <taxon>Bacteria</taxon>
        <taxon>Bacillati</taxon>
        <taxon>Actinomycetota</taxon>
        <taxon>Rubrobacteria</taxon>
        <taxon>Rubrobacterales</taxon>
        <taxon>Rubrobacteraceae</taxon>
        <taxon>environmental samples</taxon>
    </lineage>
</organism>